<dbReference type="InterPro" id="IPR036388">
    <property type="entry name" value="WH-like_DNA-bd_sf"/>
</dbReference>
<evidence type="ECO:0000259" key="2">
    <source>
        <dbReference type="PROSITE" id="PS50995"/>
    </source>
</evidence>
<dbReference type="InterPro" id="IPR039422">
    <property type="entry name" value="MarR/SlyA-like"/>
</dbReference>
<dbReference type="InterPro" id="IPR000835">
    <property type="entry name" value="HTH_MarR-typ"/>
</dbReference>
<dbReference type="SMART" id="SM00347">
    <property type="entry name" value="HTH_MARR"/>
    <property type="match status" value="1"/>
</dbReference>
<dbReference type="GO" id="GO:0003677">
    <property type="term" value="F:DNA binding"/>
    <property type="evidence" value="ECO:0007669"/>
    <property type="project" value="UniProtKB-KW"/>
</dbReference>
<organism evidence="3 4">
    <name type="scientific">Nitrospirillum iridis</name>
    <dbReference type="NCBI Taxonomy" id="765888"/>
    <lineage>
        <taxon>Bacteria</taxon>
        <taxon>Pseudomonadati</taxon>
        <taxon>Pseudomonadota</taxon>
        <taxon>Alphaproteobacteria</taxon>
        <taxon>Rhodospirillales</taxon>
        <taxon>Azospirillaceae</taxon>
        <taxon>Nitrospirillum</taxon>
    </lineage>
</organism>
<dbReference type="GO" id="GO:0003700">
    <property type="term" value="F:DNA-binding transcription factor activity"/>
    <property type="evidence" value="ECO:0007669"/>
    <property type="project" value="InterPro"/>
</dbReference>
<feature type="region of interest" description="Disordered" evidence="1">
    <location>
        <begin position="121"/>
        <end position="147"/>
    </location>
</feature>
<dbReference type="RefSeq" id="WP_184801895.1">
    <property type="nucleotide sequence ID" value="NZ_JACIIZ010000008.1"/>
</dbReference>
<dbReference type="PANTHER" id="PTHR33164:SF43">
    <property type="entry name" value="HTH-TYPE TRANSCRIPTIONAL REPRESSOR YETL"/>
    <property type="match status" value="1"/>
</dbReference>
<dbReference type="AlphaFoldDB" id="A0A7X0EDV9"/>
<comment type="caution">
    <text evidence="3">The sequence shown here is derived from an EMBL/GenBank/DDBJ whole genome shotgun (WGS) entry which is preliminary data.</text>
</comment>
<keyword evidence="4" id="KW-1185">Reference proteome</keyword>
<proteinExistence type="predicted"/>
<dbReference type="Pfam" id="PF01047">
    <property type="entry name" value="MarR"/>
    <property type="match status" value="1"/>
</dbReference>
<dbReference type="PROSITE" id="PS50995">
    <property type="entry name" value="HTH_MARR_2"/>
    <property type="match status" value="1"/>
</dbReference>
<dbReference type="Gene3D" id="1.10.10.10">
    <property type="entry name" value="Winged helix-like DNA-binding domain superfamily/Winged helix DNA-binding domain"/>
    <property type="match status" value="1"/>
</dbReference>
<evidence type="ECO:0000313" key="4">
    <source>
        <dbReference type="Proteomes" id="UP000539175"/>
    </source>
</evidence>
<reference evidence="3 4" key="1">
    <citation type="submission" date="2020-08" db="EMBL/GenBank/DDBJ databases">
        <title>Genomic Encyclopedia of Type Strains, Phase IV (KMG-IV): sequencing the most valuable type-strain genomes for metagenomic binning, comparative biology and taxonomic classification.</title>
        <authorList>
            <person name="Goeker M."/>
        </authorList>
    </citation>
    <scope>NUCLEOTIDE SEQUENCE [LARGE SCALE GENOMIC DNA]</scope>
    <source>
        <strain evidence="3 4">DSM 22198</strain>
    </source>
</reference>
<dbReference type="EMBL" id="JACIIZ010000008">
    <property type="protein sequence ID" value="MBB6252450.1"/>
    <property type="molecule type" value="Genomic_DNA"/>
</dbReference>
<evidence type="ECO:0000313" key="3">
    <source>
        <dbReference type="EMBL" id="MBB6252450.1"/>
    </source>
</evidence>
<sequence length="147" mass="15379">MSRNLEALELWRGALVASVRAASPDLSARQLALLLTVYMTPPPHTVRGLAATLAVSKPAITRALDRLGRLGFTKRKRDAEDRRNVLVQRTVKGSVFLHEFGQMVIDAGAVQGALDGARLAASRSAPASPPGAPAAAPPASEPVSAPV</sequence>
<dbReference type="GO" id="GO:0006950">
    <property type="term" value="P:response to stress"/>
    <property type="evidence" value="ECO:0007669"/>
    <property type="project" value="TreeGrafter"/>
</dbReference>
<evidence type="ECO:0000256" key="1">
    <source>
        <dbReference type="SAM" id="MobiDB-lite"/>
    </source>
</evidence>
<protein>
    <submittedName>
        <fullName evidence="3">DNA-binding MarR family transcriptional regulator</fullName>
    </submittedName>
</protein>
<name>A0A7X0EDV9_9PROT</name>
<keyword evidence="3" id="KW-0238">DNA-binding</keyword>
<accession>A0A7X0EDV9</accession>
<dbReference type="SUPFAM" id="SSF46785">
    <property type="entry name" value="Winged helix' DNA-binding domain"/>
    <property type="match status" value="1"/>
</dbReference>
<dbReference type="Proteomes" id="UP000539175">
    <property type="component" value="Unassembled WGS sequence"/>
</dbReference>
<gene>
    <name evidence="3" type="ORF">FHS74_003010</name>
</gene>
<dbReference type="InterPro" id="IPR036390">
    <property type="entry name" value="WH_DNA-bd_sf"/>
</dbReference>
<feature type="compositionally biased region" description="Pro residues" evidence="1">
    <location>
        <begin position="127"/>
        <end position="140"/>
    </location>
</feature>
<feature type="domain" description="HTH marR-type" evidence="2">
    <location>
        <begin position="1"/>
        <end position="128"/>
    </location>
</feature>
<dbReference type="PANTHER" id="PTHR33164">
    <property type="entry name" value="TRANSCRIPTIONAL REGULATOR, MARR FAMILY"/>
    <property type="match status" value="1"/>
</dbReference>